<evidence type="ECO:0000256" key="4">
    <source>
        <dbReference type="ARBA" id="ARBA00022980"/>
    </source>
</evidence>
<accession>A0A6J6GL77</accession>
<organism evidence="8">
    <name type="scientific">freshwater metagenome</name>
    <dbReference type="NCBI Taxonomy" id="449393"/>
    <lineage>
        <taxon>unclassified sequences</taxon>
        <taxon>metagenomes</taxon>
        <taxon>ecological metagenomes</taxon>
    </lineage>
</organism>
<dbReference type="HAMAP" id="MF_01328_B">
    <property type="entry name" value="Ribosomal_uL4_B"/>
    <property type="match status" value="1"/>
</dbReference>
<keyword evidence="4" id="KW-0689">Ribosomal protein</keyword>
<comment type="similarity">
    <text evidence="1">Belongs to the universal ribosomal protein uL4 family.</text>
</comment>
<dbReference type="GO" id="GO:0003735">
    <property type="term" value="F:structural constituent of ribosome"/>
    <property type="evidence" value="ECO:0007669"/>
    <property type="project" value="InterPro"/>
</dbReference>
<dbReference type="SUPFAM" id="SSF52166">
    <property type="entry name" value="Ribosomal protein L4"/>
    <property type="match status" value="1"/>
</dbReference>
<dbReference type="InterPro" id="IPR013005">
    <property type="entry name" value="Ribosomal_uL4-like"/>
</dbReference>
<evidence type="ECO:0000256" key="7">
    <source>
        <dbReference type="SAM" id="MobiDB-lite"/>
    </source>
</evidence>
<keyword evidence="2" id="KW-0699">rRNA-binding</keyword>
<evidence type="ECO:0000256" key="2">
    <source>
        <dbReference type="ARBA" id="ARBA00022730"/>
    </source>
</evidence>
<dbReference type="Gene3D" id="3.40.1370.10">
    <property type="match status" value="1"/>
</dbReference>
<reference evidence="8" key="1">
    <citation type="submission" date="2020-05" db="EMBL/GenBank/DDBJ databases">
        <authorList>
            <person name="Chiriac C."/>
            <person name="Salcher M."/>
            <person name="Ghai R."/>
            <person name="Kavagutti S V."/>
        </authorList>
    </citation>
    <scope>NUCLEOTIDE SEQUENCE</scope>
</reference>
<dbReference type="InterPro" id="IPR002136">
    <property type="entry name" value="Ribosomal_uL4"/>
</dbReference>
<dbReference type="GO" id="GO:0005840">
    <property type="term" value="C:ribosome"/>
    <property type="evidence" value="ECO:0007669"/>
    <property type="project" value="UniProtKB-KW"/>
</dbReference>
<keyword evidence="5" id="KW-0687">Ribonucleoprotein</keyword>
<evidence type="ECO:0000256" key="3">
    <source>
        <dbReference type="ARBA" id="ARBA00022884"/>
    </source>
</evidence>
<dbReference type="PANTHER" id="PTHR10746">
    <property type="entry name" value="50S RIBOSOMAL PROTEIN L4"/>
    <property type="match status" value="1"/>
</dbReference>
<dbReference type="GO" id="GO:1990904">
    <property type="term" value="C:ribonucleoprotein complex"/>
    <property type="evidence" value="ECO:0007669"/>
    <property type="project" value="UniProtKB-KW"/>
</dbReference>
<evidence type="ECO:0000256" key="6">
    <source>
        <dbReference type="ARBA" id="ARBA00035462"/>
    </source>
</evidence>
<feature type="region of interest" description="Disordered" evidence="7">
    <location>
        <begin position="43"/>
        <end position="80"/>
    </location>
</feature>
<evidence type="ECO:0000256" key="5">
    <source>
        <dbReference type="ARBA" id="ARBA00023274"/>
    </source>
</evidence>
<dbReference type="EMBL" id="CAEZUP010000013">
    <property type="protein sequence ID" value="CAB4602007.1"/>
    <property type="molecule type" value="Genomic_DNA"/>
</dbReference>
<dbReference type="PANTHER" id="PTHR10746:SF6">
    <property type="entry name" value="LARGE RIBOSOMAL SUBUNIT PROTEIN UL4M"/>
    <property type="match status" value="1"/>
</dbReference>
<evidence type="ECO:0000313" key="8">
    <source>
        <dbReference type="EMBL" id="CAB4602007.1"/>
    </source>
</evidence>
<dbReference type="GO" id="GO:0019843">
    <property type="term" value="F:rRNA binding"/>
    <property type="evidence" value="ECO:0007669"/>
    <property type="project" value="UniProtKB-KW"/>
</dbReference>
<dbReference type="Pfam" id="PF00573">
    <property type="entry name" value="Ribosomal_L4"/>
    <property type="match status" value="1"/>
</dbReference>
<dbReference type="FunFam" id="3.40.1370.10:FF:000004">
    <property type="entry name" value="50S ribosomal protein L4"/>
    <property type="match status" value="1"/>
</dbReference>
<sequence>MANVTVKTAAGKDAGSLELDAATFGIEPNVPVMHQVVTAQLAARRAGTQSTKTRSEVSGGGAKPWKQKGTGRARAGSTRSPIFIGGGVALGPKPRSYAQKTPKKMIKLALRSALSDRAAEGKVIVVDTWGFEAPSTKGAVAALGALGAEGRVLLVLSRDDVMAWKSFRNIPKVHVVETAELNTYDVLLSDVVVFTKSTLPTTADAEAAK</sequence>
<gene>
    <name evidence="8" type="ORF">UFOPK1835_00478</name>
</gene>
<protein>
    <recommendedName>
        <fullName evidence="6">50S ribosomal protein L4</fullName>
    </recommendedName>
</protein>
<dbReference type="InterPro" id="IPR023574">
    <property type="entry name" value="Ribosomal_uL4_dom_sf"/>
</dbReference>
<keyword evidence="3" id="KW-0694">RNA-binding</keyword>
<name>A0A6J6GL77_9ZZZZ</name>
<proteinExistence type="inferred from homology"/>
<dbReference type="GO" id="GO:0006412">
    <property type="term" value="P:translation"/>
    <property type="evidence" value="ECO:0007669"/>
    <property type="project" value="InterPro"/>
</dbReference>
<evidence type="ECO:0000256" key="1">
    <source>
        <dbReference type="ARBA" id="ARBA00010528"/>
    </source>
</evidence>
<dbReference type="NCBIfam" id="TIGR03953">
    <property type="entry name" value="rplD_bact"/>
    <property type="match status" value="1"/>
</dbReference>
<dbReference type="AlphaFoldDB" id="A0A6J6GL77"/>